<name>A0A7S4E5Z4_9STRA</name>
<keyword evidence="1" id="KW-0812">Transmembrane</keyword>
<accession>A0A7S4E5Z4</accession>
<gene>
    <name evidence="2" type="ORF">PCAL00307_LOCUS7100</name>
    <name evidence="3" type="ORF">PECAL_1P06350</name>
</gene>
<keyword evidence="4" id="KW-1185">Reference proteome</keyword>
<dbReference type="EMBL" id="HBIW01008381">
    <property type="protein sequence ID" value="CAE0691664.1"/>
    <property type="molecule type" value="Transcribed_RNA"/>
</dbReference>
<dbReference type="Proteomes" id="UP000789595">
    <property type="component" value="Unassembled WGS sequence"/>
</dbReference>
<keyword evidence="1" id="KW-0472">Membrane</keyword>
<organism evidence="2">
    <name type="scientific">Pelagomonas calceolata</name>
    <dbReference type="NCBI Taxonomy" id="35677"/>
    <lineage>
        <taxon>Eukaryota</taxon>
        <taxon>Sar</taxon>
        <taxon>Stramenopiles</taxon>
        <taxon>Ochrophyta</taxon>
        <taxon>Pelagophyceae</taxon>
        <taxon>Pelagomonadales</taxon>
        <taxon>Pelagomonadaceae</taxon>
        <taxon>Pelagomonas</taxon>
    </lineage>
</organism>
<reference evidence="2" key="1">
    <citation type="submission" date="2021-01" db="EMBL/GenBank/DDBJ databases">
        <authorList>
            <person name="Corre E."/>
            <person name="Pelletier E."/>
            <person name="Niang G."/>
            <person name="Scheremetjew M."/>
            <person name="Finn R."/>
            <person name="Kale V."/>
            <person name="Holt S."/>
            <person name="Cochrane G."/>
            <person name="Meng A."/>
            <person name="Brown T."/>
            <person name="Cohen L."/>
        </authorList>
    </citation>
    <scope>NUCLEOTIDE SEQUENCE</scope>
    <source>
        <strain evidence="2">CCMP1756</strain>
    </source>
</reference>
<sequence>MEEGRAHEEVAPAPASHGRRLARPVFLAAVALALLSFAAIVSGAEISSALEQTRDMIGAKARVPTPARRRLRGAAPEVWFASLRAGARSERRAREDREFAALRSISDVAHEATRAGAEPIANHDRRTLIKGDHIIGVKTRFPVAWAAPKRSWLTEPMKPAASS</sequence>
<evidence type="ECO:0000313" key="3">
    <source>
        <dbReference type="EMBL" id="CAH0364280.1"/>
    </source>
</evidence>
<protein>
    <submittedName>
        <fullName evidence="2">Uncharacterized protein</fullName>
    </submittedName>
</protein>
<proteinExistence type="predicted"/>
<reference evidence="3" key="2">
    <citation type="submission" date="2021-11" db="EMBL/GenBank/DDBJ databases">
        <authorList>
            <consortium name="Genoscope - CEA"/>
            <person name="William W."/>
        </authorList>
    </citation>
    <scope>NUCLEOTIDE SEQUENCE</scope>
</reference>
<feature type="transmembrane region" description="Helical" evidence="1">
    <location>
        <begin position="25"/>
        <end position="44"/>
    </location>
</feature>
<dbReference type="EMBL" id="CAKKNE010000001">
    <property type="protein sequence ID" value="CAH0364280.1"/>
    <property type="molecule type" value="Genomic_DNA"/>
</dbReference>
<evidence type="ECO:0000256" key="1">
    <source>
        <dbReference type="SAM" id="Phobius"/>
    </source>
</evidence>
<dbReference type="AlphaFoldDB" id="A0A7S4E5Z4"/>
<evidence type="ECO:0000313" key="4">
    <source>
        <dbReference type="Proteomes" id="UP000789595"/>
    </source>
</evidence>
<evidence type="ECO:0000313" key="2">
    <source>
        <dbReference type="EMBL" id="CAE0691664.1"/>
    </source>
</evidence>
<keyword evidence="1" id="KW-1133">Transmembrane helix</keyword>